<evidence type="ECO:0000313" key="2">
    <source>
        <dbReference type="Proteomes" id="UP001163321"/>
    </source>
</evidence>
<comment type="caution">
    <text evidence="1">The sequence shown here is derived from an EMBL/GenBank/DDBJ whole genome shotgun (WGS) entry which is preliminary data.</text>
</comment>
<gene>
    <name evidence="1" type="ORF">PsorP6_009842</name>
</gene>
<organism evidence="1 2">
    <name type="scientific">Peronosclerospora sorghi</name>
    <dbReference type="NCBI Taxonomy" id="230839"/>
    <lineage>
        <taxon>Eukaryota</taxon>
        <taxon>Sar</taxon>
        <taxon>Stramenopiles</taxon>
        <taxon>Oomycota</taxon>
        <taxon>Peronosporomycetes</taxon>
        <taxon>Peronosporales</taxon>
        <taxon>Peronosporaceae</taxon>
        <taxon>Peronosclerospora</taxon>
    </lineage>
</organism>
<dbReference type="Proteomes" id="UP001163321">
    <property type="component" value="Chromosome 5"/>
</dbReference>
<reference evidence="1 2" key="1">
    <citation type="journal article" date="2022" name="bioRxiv">
        <title>The genome of the oomycete Peronosclerospora sorghi, a cosmopolitan pathogen of maize and sorghum, is inflated with dispersed pseudogenes.</title>
        <authorList>
            <person name="Fletcher K."/>
            <person name="Martin F."/>
            <person name="Isakeit T."/>
            <person name="Cavanaugh K."/>
            <person name="Magill C."/>
            <person name="Michelmore R."/>
        </authorList>
    </citation>
    <scope>NUCLEOTIDE SEQUENCE [LARGE SCALE GENOMIC DNA]</scope>
    <source>
        <strain evidence="1">P6</strain>
    </source>
</reference>
<name>A0ACC0W0K2_9STRA</name>
<sequence>MQSLVDDRTKGILINNPSNPCGSMYSKPHLENILALAEENKIPIIAIYRDMVFGSNVLFPIAALTKTVPVVAVGGMAKQFLIPG</sequence>
<evidence type="ECO:0000313" key="1">
    <source>
        <dbReference type="EMBL" id="KAI9911638.1"/>
    </source>
</evidence>
<protein>
    <submittedName>
        <fullName evidence="1">Uncharacterized protein</fullName>
    </submittedName>
</protein>
<dbReference type="EMBL" id="CM047584">
    <property type="protein sequence ID" value="KAI9911638.1"/>
    <property type="molecule type" value="Genomic_DNA"/>
</dbReference>
<accession>A0ACC0W0K2</accession>
<keyword evidence="2" id="KW-1185">Reference proteome</keyword>
<proteinExistence type="predicted"/>